<organism evidence="4 5">
    <name type="scientific">Trichoderma arundinaceum</name>
    <dbReference type="NCBI Taxonomy" id="490622"/>
    <lineage>
        <taxon>Eukaryota</taxon>
        <taxon>Fungi</taxon>
        <taxon>Dikarya</taxon>
        <taxon>Ascomycota</taxon>
        <taxon>Pezizomycotina</taxon>
        <taxon>Sordariomycetes</taxon>
        <taxon>Hypocreomycetidae</taxon>
        <taxon>Hypocreales</taxon>
        <taxon>Hypocreaceae</taxon>
        <taxon>Trichoderma</taxon>
    </lineage>
</organism>
<proteinExistence type="inferred from homology"/>
<evidence type="ECO:0000313" key="5">
    <source>
        <dbReference type="Proteomes" id="UP000266272"/>
    </source>
</evidence>
<feature type="region of interest" description="Disordered" evidence="3">
    <location>
        <begin position="108"/>
        <end position="128"/>
    </location>
</feature>
<dbReference type="Gene3D" id="3.40.50.720">
    <property type="entry name" value="NAD(P)-binding Rossmann-like Domain"/>
    <property type="match status" value="1"/>
</dbReference>
<protein>
    <submittedName>
        <fullName evidence="4">Aldehyde reductase ii</fullName>
    </submittedName>
</protein>
<dbReference type="EMBL" id="PXOA01000676">
    <property type="protein sequence ID" value="RFU73265.1"/>
    <property type="molecule type" value="Genomic_DNA"/>
</dbReference>
<accession>A0A395NAY3</accession>
<dbReference type="PANTHER" id="PTHR10366:SF562">
    <property type="entry name" value="ALDEHYDE REDUCTASE II (AFU_ORTHOLOGUE AFUA_1G11360)"/>
    <property type="match status" value="1"/>
</dbReference>
<dbReference type="Proteomes" id="UP000266272">
    <property type="component" value="Unassembled WGS sequence"/>
</dbReference>
<name>A0A395NAY3_TRIAR</name>
<dbReference type="PANTHER" id="PTHR10366">
    <property type="entry name" value="NAD DEPENDENT EPIMERASE/DEHYDRATASE"/>
    <property type="match status" value="1"/>
</dbReference>
<evidence type="ECO:0000313" key="4">
    <source>
        <dbReference type="EMBL" id="RFU73265.1"/>
    </source>
</evidence>
<sequence length="366" mass="39534">MEQASGSANQNEQMATLSPPTFSSDGTTFDMQMLLSSKQSQSYMPLPTNDLQCMGPTWSDQGDGAQEFIQWLYNIPQSQPYDGRSSVSSSSQGTSLTSIPSLNELRAMDNLHSSGGGGGGGADMNPPFRFPRNTDFDMKFKSESFKELLENIFATQSDILGIASATAEYLSWARPFPFKVEIAYGRTNLGANGAYIGAIKGVAAILHVTYVTKIVPDLNEVITPTKTGIRSIMDAAMREASVKRVVFTSSALAASALIQGIDNGTVGRNSWNDAVLEAAWALSPCGMSHAVANYPASKVAAEKEVWRFVEENELPFAVNVVSPAGMTGEPLNKTHVEGQANWVVHAFRGNRKLMDPMLAREIQAPF</sequence>
<comment type="caution">
    <text evidence="4">The sequence shown here is derived from an EMBL/GenBank/DDBJ whole genome shotgun (WGS) entry which is preliminary data.</text>
</comment>
<dbReference type="AlphaFoldDB" id="A0A395NAY3"/>
<evidence type="ECO:0000256" key="1">
    <source>
        <dbReference type="ARBA" id="ARBA00023002"/>
    </source>
</evidence>
<gene>
    <name evidence="4" type="ORF">TARUN_8988</name>
</gene>
<dbReference type="OrthoDB" id="2735536at2759"/>
<keyword evidence="5" id="KW-1185">Reference proteome</keyword>
<evidence type="ECO:0000256" key="2">
    <source>
        <dbReference type="ARBA" id="ARBA00023445"/>
    </source>
</evidence>
<evidence type="ECO:0000256" key="3">
    <source>
        <dbReference type="SAM" id="MobiDB-lite"/>
    </source>
</evidence>
<dbReference type="STRING" id="490622.A0A395NAY3"/>
<dbReference type="InterPro" id="IPR036291">
    <property type="entry name" value="NAD(P)-bd_dom_sf"/>
</dbReference>
<keyword evidence="1" id="KW-0560">Oxidoreductase</keyword>
<reference evidence="4 5" key="1">
    <citation type="journal article" date="2018" name="PLoS Pathog.">
        <title>Evolution of structural diversity of trichothecenes, a family of toxins produced by plant pathogenic and entomopathogenic fungi.</title>
        <authorList>
            <person name="Proctor R.H."/>
            <person name="McCormick S.P."/>
            <person name="Kim H.S."/>
            <person name="Cardoza R.E."/>
            <person name="Stanley A.M."/>
            <person name="Lindo L."/>
            <person name="Kelly A."/>
            <person name="Brown D.W."/>
            <person name="Lee T."/>
            <person name="Vaughan M.M."/>
            <person name="Alexander N.J."/>
            <person name="Busman M."/>
            <person name="Gutierrez S."/>
        </authorList>
    </citation>
    <scope>NUCLEOTIDE SEQUENCE [LARGE SCALE GENOMIC DNA]</scope>
    <source>
        <strain evidence="4 5">IBT 40837</strain>
    </source>
</reference>
<dbReference type="GO" id="GO:0016616">
    <property type="term" value="F:oxidoreductase activity, acting on the CH-OH group of donors, NAD or NADP as acceptor"/>
    <property type="evidence" value="ECO:0007669"/>
    <property type="project" value="TreeGrafter"/>
</dbReference>
<comment type="similarity">
    <text evidence="2">Belongs to the NAD(P)-dependent epimerase/dehydratase family. Dihydroflavonol-4-reductase subfamily.</text>
</comment>
<feature type="region of interest" description="Disordered" evidence="3">
    <location>
        <begin position="1"/>
        <end position="28"/>
    </location>
</feature>
<dbReference type="InterPro" id="IPR050425">
    <property type="entry name" value="NAD(P)_dehydrat-like"/>
</dbReference>
<dbReference type="SUPFAM" id="SSF51735">
    <property type="entry name" value="NAD(P)-binding Rossmann-fold domains"/>
    <property type="match status" value="1"/>
</dbReference>